<dbReference type="GO" id="GO:0003676">
    <property type="term" value="F:nucleic acid binding"/>
    <property type="evidence" value="ECO:0007669"/>
    <property type="project" value="InterPro"/>
</dbReference>
<protein>
    <submittedName>
        <fullName evidence="1">Uncharacterized protein</fullName>
    </submittedName>
</protein>
<sequence>GTLKPIQPPDGVWQLVAMDYHGPITPTTQRGNKYIISLTDVLSKFVITK</sequence>
<evidence type="ECO:0000313" key="1">
    <source>
        <dbReference type="EMBL" id="CAF5146887.1"/>
    </source>
</evidence>
<accession>A0A8S3FZP2</accession>
<feature type="non-terminal residue" evidence="1">
    <location>
        <position position="1"/>
    </location>
</feature>
<proteinExistence type="predicted"/>
<dbReference type="InterPro" id="IPR036397">
    <property type="entry name" value="RNaseH_sf"/>
</dbReference>
<feature type="non-terminal residue" evidence="1">
    <location>
        <position position="49"/>
    </location>
</feature>
<dbReference type="EMBL" id="CAJOBJ010283891">
    <property type="protein sequence ID" value="CAF5146887.1"/>
    <property type="molecule type" value="Genomic_DNA"/>
</dbReference>
<evidence type="ECO:0000313" key="2">
    <source>
        <dbReference type="Proteomes" id="UP000681720"/>
    </source>
</evidence>
<dbReference type="AlphaFoldDB" id="A0A8S3FZP2"/>
<dbReference type="SUPFAM" id="SSF53098">
    <property type="entry name" value="Ribonuclease H-like"/>
    <property type="match status" value="1"/>
</dbReference>
<dbReference type="Gene3D" id="3.30.420.10">
    <property type="entry name" value="Ribonuclease H-like superfamily/Ribonuclease H"/>
    <property type="match status" value="1"/>
</dbReference>
<dbReference type="Proteomes" id="UP000681720">
    <property type="component" value="Unassembled WGS sequence"/>
</dbReference>
<reference evidence="1" key="1">
    <citation type="submission" date="2021-02" db="EMBL/GenBank/DDBJ databases">
        <authorList>
            <person name="Nowell W R."/>
        </authorList>
    </citation>
    <scope>NUCLEOTIDE SEQUENCE</scope>
</reference>
<comment type="caution">
    <text evidence="1">The sequence shown here is derived from an EMBL/GenBank/DDBJ whole genome shotgun (WGS) entry which is preliminary data.</text>
</comment>
<dbReference type="InterPro" id="IPR012337">
    <property type="entry name" value="RNaseH-like_sf"/>
</dbReference>
<gene>
    <name evidence="1" type="ORF">GIL414_LOCUS64821</name>
</gene>
<name>A0A8S3FZP2_9BILA</name>
<organism evidence="1 2">
    <name type="scientific">Rotaria magnacalcarata</name>
    <dbReference type="NCBI Taxonomy" id="392030"/>
    <lineage>
        <taxon>Eukaryota</taxon>
        <taxon>Metazoa</taxon>
        <taxon>Spiralia</taxon>
        <taxon>Gnathifera</taxon>
        <taxon>Rotifera</taxon>
        <taxon>Eurotatoria</taxon>
        <taxon>Bdelloidea</taxon>
        <taxon>Philodinida</taxon>
        <taxon>Philodinidae</taxon>
        <taxon>Rotaria</taxon>
    </lineage>
</organism>